<dbReference type="Proteomes" id="UP000235616">
    <property type="component" value="Unassembled WGS sequence"/>
</dbReference>
<reference evidence="7 8" key="1">
    <citation type="submission" date="2018-01" db="EMBL/GenBank/DDBJ databases">
        <title>Whole genome analyses suggest that Burkholderia sensu lato contains two further novel genera in the rhizoxinica-symbiotica group Mycetohabitans gen. nov., and Trinickia gen. nov.: implications for the evolution of diazotrophy and nodulation in the Burkholderiaceae.</title>
        <authorList>
            <person name="Estrada-de los Santos P."/>
            <person name="Palmer M."/>
            <person name="Chavez-Ramirez B."/>
            <person name="Beukes C."/>
            <person name="Steenkamp E.T."/>
            <person name="Hirsch A.M."/>
            <person name="Manyaka P."/>
            <person name="Maluk M."/>
            <person name="Lafos M."/>
            <person name="Crook M."/>
            <person name="Gross E."/>
            <person name="Simon M.F."/>
            <person name="Bueno dos Reis Junior F."/>
            <person name="Poole P.S."/>
            <person name="Venter S.N."/>
            <person name="James E.K."/>
        </authorList>
    </citation>
    <scope>NUCLEOTIDE SEQUENCE [LARGE SCALE GENOMIC DNA]</scope>
    <source>
        <strain evidence="7 8">GIMN1.004</strain>
    </source>
</reference>
<keyword evidence="4" id="KW-0472">Membrane</keyword>
<dbReference type="SUPFAM" id="SSF58104">
    <property type="entry name" value="Methyl-accepting chemotaxis protein (MCP) signaling domain"/>
    <property type="match status" value="1"/>
</dbReference>
<organism evidence="7 8">
    <name type="scientific">Trinickia dabaoshanensis</name>
    <dbReference type="NCBI Taxonomy" id="564714"/>
    <lineage>
        <taxon>Bacteria</taxon>
        <taxon>Pseudomonadati</taxon>
        <taxon>Pseudomonadota</taxon>
        <taxon>Betaproteobacteria</taxon>
        <taxon>Burkholderiales</taxon>
        <taxon>Burkholderiaceae</taxon>
        <taxon>Trinickia</taxon>
    </lineage>
</organism>
<dbReference type="Pfam" id="PF00989">
    <property type="entry name" value="PAS"/>
    <property type="match status" value="1"/>
</dbReference>
<proteinExistence type="inferred from homology"/>
<evidence type="ECO:0000256" key="1">
    <source>
        <dbReference type="ARBA" id="ARBA00022481"/>
    </source>
</evidence>
<dbReference type="SMART" id="SM00283">
    <property type="entry name" value="MA"/>
    <property type="match status" value="1"/>
</dbReference>
<evidence type="ECO:0000259" key="5">
    <source>
        <dbReference type="PROSITE" id="PS50111"/>
    </source>
</evidence>
<sequence length="541" mass="58508">MVGGFIEPPINMTENLATADDDYRLSERDVTISRTDTTGRIVYVNEAFLKSSGYTREELTGQPQNIVRHPDMPREVFRDLWNTIEHDRPWTGLLKNRRKNGQAYWVVANVTPVFEHGSKVGYMAVRTKPTDEQIEQAESLYEALRNPNERRVRLAGGEVVRTGARGVIDRVLGLPVALRLWGVMALMMALFVLQWIAAAHPFVPGLSAQALSAALGGFGIAMAAVTGLYLMREVLTPLKALNDSALNVLCGHIQALFPERGDAQARRLARMLNQMNAKLVGILIDAKVSIDVIERATQEFANGTADLANRTDEQASAIEQTTASLAEITETAERNALGAERANATGHETAESAETAAREVQKTVEVMAQVRDHSRKIAEITSLIDGIAFQTNIIALNASVEAARAGQYGRGFAVVATEVRNLAQRAAGAAREIKDLVESSLDTVTTATQTASRAGETMSTVEQFVTRLTTTLNEIVLASRGQSAQIAQINEAVGQVSEITQRNAALVEQSAAASVGLRQQTQSLESAVSVFHLAGDGAHVS</sequence>
<dbReference type="SMART" id="SM00091">
    <property type="entry name" value="PAS"/>
    <property type="match status" value="1"/>
</dbReference>
<dbReference type="InterPro" id="IPR013767">
    <property type="entry name" value="PAS_fold"/>
</dbReference>
<dbReference type="CDD" id="cd00130">
    <property type="entry name" value="PAS"/>
    <property type="match status" value="1"/>
</dbReference>
<name>A0A2N7VT99_9BURK</name>
<keyword evidence="4" id="KW-1133">Transmembrane helix</keyword>
<dbReference type="InterPro" id="IPR004090">
    <property type="entry name" value="Chemotax_Me-accpt_rcpt"/>
</dbReference>
<dbReference type="PROSITE" id="PS50112">
    <property type="entry name" value="PAS"/>
    <property type="match status" value="1"/>
</dbReference>
<evidence type="ECO:0000256" key="2">
    <source>
        <dbReference type="ARBA" id="ARBA00029447"/>
    </source>
</evidence>
<dbReference type="InterPro" id="IPR004089">
    <property type="entry name" value="MCPsignal_dom"/>
</dbReference>
<dbReference type="GO" id="GO:0007165">
    <property type="term" value="P:signal transduction"/>
    <property type="evidence" value="ECO:0007669"/>
    <property type="project" value="UniProtKB-KW"/>
</dbReference>
<evidence type="ECO:0000313" key="7">
    <source>
        <dbReference type="EMBL" id="PMS20359.1"/>
    </source>
</evidence>
<dbReference type="AlphaFoldDB" id="A0A2N7VT99"/>
<feature type="transmembrane region" description="Helical" evidence="4">
    <location>
        <begin position="210"/>
        <end position="231"/>
    </location>
</feature>
<keyword evidence="4" id="KW-0812">Transmembrane</keyword>
<evidence type="ECO:0000256" key="3">
    <source>
        <dbReference type="PROSITE-ProRule" id="PRU00284"/>
    </source>
</evidence>
<evidence type="ECO:0000313" key="8">
    <source>
        <dbReference type="Proteomes" id="UP000235616"/>
    </source>
</evidence>
<dbReference type="InterPro" id="IPR035965">
    <property type="entry name" value="PAS-like_dom_sf"/>
</dbReference>
<gene>
    <name evidence="7" type="ORF">C0Z18_10455</name>
</gene>
<dbReference type="EMBL" id="PNYA01000008">
    <property type="protein sequence ID" value="PMS20359.1"/>
    <property type="molecule type" value="Genomic_DNA"/>
</dbReference>
<dbReference type="InterPro" id="IPR000014">
    <property type="entry name" value="PAS"/>
</dbReference>
<protein>
    <submittedName>
        <fullName evidence="7">Chemotaxis protein</fullName>
    </submittedName>
</protein>
<dbReference type="Pfam" id="PF00015">
    <property type="entry name" value="MCPsignal"/>
    <property type="match status" value="1"/>
</dbReference>
<dbReference type="Gene3D" id="1.10.287.950">
    <property type="entry name" value="Methyl-accepting chemotaxis protein"/>
    <property type="match status" value="1"/>
</dbReference>
<dbReference type="InterPro" id="IPR051310">
    <property type="entry name" value="MCP_chemotaxis"/>
</dbReference>
<evidence type="ECO:0000256" key="4">
    <source>
        <dbReference type="SAM" id="Phobius"/>
    </source>
</evidence>
<dbReference type="GO" id="GO:0005886">
    <property type="term" value="C:plasma membrane"/>
    <property type="evidence" value="ECO:0007669"/>
    <property type="project" value="TreeGrafter"/>
</dbReference>
<comment type="caution">
    <text evidence="7">The sequence shown here is derived from an EMBL/GenBank/DDBJ whole genome shotgun (WGS) entry which is preliminary data.</text>
</comment>
<feature type="domain" description="PAS" evidence="6">
    <location>
        <begin position="36"/>
        <end position="87"/>
    </location>
</feature>
<keyword evidence="8" id="KW-1185">Reference proteome</keyword>
<keyword evidence="3" id="KW-0807">Transducer</keyword>
<dbReference type="GO" id="GO:0004888">
    <property type="term" value="F:transmembrane signaling receptor activity"/>
    <property type="evidence" value="ECO:0007669"/>
    <property type="project" value="InterPro"/>
</dbReference>
<dbReference type="PANTHER" id="PTHR43531">
    <property type="entry name" value="PROTEIN ICFG"/>
    <property type="match status" value="1"/>
</dbReference>
<comment type="similarity">
    <text evidence="2">Belongs to the methyl-accepting chemotaxis (MCP) protein family.</text>
</comment>
<dbReference type="PANTHER" id="PTHR43531:SF14">
    <property type="entry name" value="METHYL-ACCEPTING CHEMOTAXIS PROTEIN I-RELATED"/>
    <property type="match status" value="1"/>
</dbReference>
<keyword evidence="1" id="KW-0488">Methylation</keyword>
<dbReference type="CDD" id="cd11386">
    <property type="entry name" value="MCP_signal"/>
    <property type="match status" value="1"/>
</dbReference>
<dbReference type="GO" id="GO:0006355">
    <property type="term" value="P:regulation of DNA-templated transcription"/>
    <property type="evidence" value="ECO:0007669"/>
    <property type="project" value="InterPro"/>
</dbReference>
<dbReference type="SUPFAM" id="SSF55785">
    <property type="entry name" value="PYP-like sensor domain (PAS domain)"/>
    <property type="match status" value="1"/>
</dbReference>
<evidence type="ECO:0000259" key="6">
    <source>
        <dbReference type="PROSITE" id="PS50112"/>
    </source>
</evidence>
<dbReference type="NCBIfam" id="TIGR00229">
    <property type="entry name" value="sensory_box"/>
    <property type="match status" value="1"/>
</dbReference>
<dbReference type="PRINTS" id="PR00260">
    <property type="entry name" value="CHEMTRNSDUCR"/>
</dbReference>
<dbReference type="InterPro" id="IPR001610">
    <property type="entry name" value="PAC"/>
</dbReference>
<dbReference type="PROSITE" id="PS50111">
    <property type="entry name" value="CHEMOTAXIS_TRANSDUC_2"/>
    <property type="match status" value="1"/>
</dbReference>
<dbReference type="Gene3D" id="3.30.450.20">
    <property type="entry name" value="PAS domain"/>
    <property type="match status" value="1"/>
</dbReference>
<dbReference type="GO" id="GO:0006935">
    <property type="term" value="P:chemotaxis"/>
    <property type="evidence" value="ECO:0007669"/>
    <property type="project" value="InterPro"/>
</dbReference>
<accession>A0A2N7VT99</accession>
<feature type="transmembrane region" description="Helical" evidence="4">
    <location>
        <begin position="180"/>
        <end position="198"/>
    </location>
</feature>
<dbReference type="SMART" id="SM00086">
    <property type="entry name" value="PAC"/>
    <property type="match status" value="1"/>
</dbReference>
<feature type="domain" description="Methyl-accepting transducer" evidence="5">
    <location>
        <begin position="289"/>
        <end position="518"/>
    </location>
</feature>